<feature type="domain" description="DUF3597" evidence="2">
    <location>
        <begin position="45"/>
        <end position="192"/>
    </location>
</feature>
<evidence type="ECO:0000256" key="1">
    <source>
        <dbReference type="SAM" id="MobiDB-lite"/>
    </source>
</evidence>
<organism evidence="3 4">
    <name type="scientific">Methylorubrum suomiense</name>
    <dbReference type="NCBI Taxonomy" id="144191"/>
    <lineage>
        <taxon>Bacteria</taxon>
        <taxon>Pseudomonadati</taxon>
        <taxon>Pseudomonadota</taxon>
        <taxon>Alphaproteobacteria</taxon>
        <taxon>Hyphomicrobiales</taxon>
        <taxon>Methylobacteriaceae</taxon>
        <taxon>Methylorubrum</taxon>
    </lineage>
</organism>
<feature type="region of interest" description="Disordered" evidence="1">
    <location>
        <begin position="71"/>
        <end position="109"/>
    </location>
</feature>
<proteinExistence type="predicted"/>
<evidence type="ECO:0000259" key="2">
    <source>
        <dbReference type="Pfam" id="PF12200"/>
    </source>
</evidence>
<gene>
    <name evidence="3" type="ORF">BGCPKDLD_0797</name>
</gene>
<dbReference type="Pfam" id="PF12200">
    <property type="entry name" value="DUF3597"/>
    <property type="match status" value="1"/>
</dbReference>
<keyword evidence="4" id="KW-1185">Reference proteome</keyword>
<dbReference type="EMBL" id="BPRE01000002">
    <property type="protein sequence ID" value="GJE74228.1"/>
    <property type="molecule type" value="Genomic_DNA"/>
</dbReference>
<name>A0ABQ4US57_9HYPH</name>
<dbReference type="SUPFAM" id="SSF158634">
    <property type="entry name" value="RPA2825-like"/>
    <property type="match status" value="1"/>
</dbReference>
<reference evidence="3" key="1">
    <citation type="journal article" date="2021" name="Front. Microbiol.">
        <title>Comprehensive Comparative Genomics and Phenotyping of Methylobacterium Species.</title>
        <authorList>
            <person name="Alessa O."/>
            <person name="Ogura Y."/>
            <person name="Fujitani Y."/>
            <person name="Takami H."/>
            <person name="Hayashi T."/>
            <person name="Sahin N."/>
            <person name="Tani A."/>
        </authorList>
    </citation>
    <scope>NUCLEOTIDE SEQUENCE</scope>
    <source>
        <strain evidence="3">DSM 14458</strain>
    </source>
</reference>
<dbReference type="InterPro" id="IPR022016">
    <property type="entry name" value="DUF3597"/>
</dbReference>
<comment type="caution">
    <text evidence="3">The sequence shown here is derived from an EMBL/GenBank/DDBJ whole genome shotgun (WGS) entry which is preliminary data.</text>
</comment>
<protein>
    <recommendedName>
        <fullName evidence="2">DUF3597 domain-containing protein</fullName>
    </recommendedName>
</protein>
<feature type="compositionally biased region" description="Low complexity" evidence="1">
    <location>
        <begin position="85"/>
        <end position="101"/>
    </location>
</feature>
<dbReference type="Proteomes" id="UP001055093">
    <property type="component" value="Unassembled WGS sequence"/>
</dbReference>
<sequence>MSVYATARRPCSDAGDELRNIGHWRSVVVRSALVGARILEDWMSIFGSIMSKIFGGSASAQAAAPHASEAPSVSAAAQGSGGPTGSASSAAAPSMSGAPSPVADAPSGAGQANVDVGQVLAGLASKKGLELDYKRSIVDLMKLLDLDSSLQARKQLADELHYTGDKEDSASMNVWLHKQVIQKLAENGGKVPDDLRHA</sequence>
<evidence type="ECO:0000313" key="3">
    <source>
        <dbReference type="EMBL" id="GJE74228.1"/>
    </source>
</evidence>
<accession>A0ABQ4US57</accession>
<evidence type="ECO:0000313" key="4">
    <source>
        <dbReference type="Proteomes" id="UP001055093"/>
    </source>
</evidence>
<reference evidence="3" key="2">
    <citation type="submission" date="2021-08" db="EMBL/GenBank/DDBJ databases">
        <authorList>
            <person name="Tani A."/>
            <person name="Ola A."/>
            <person name="Ogura Y."/>
            <person name="Katsura K."/>
            <person name="Hayashi T."/>
        </authorList>
    </citation>
    <scope>NUCLEOTIDE SEQUENCE</scope>
    <source>
        <strain evidence="3">DSM 14458</strain>
    </source>
</reference>